<keyword evidence="2" id="KW-0732">Signal</keyword>
<dbReference type="AlphaFoldDB" id="A0A1Y1KEB8"/>
<evidence type="ECO:0000313" key="3">
    <source>
        <dbReference type="EMBL" id="JAV59789.1"/>
    </source>
</evidence>
<evidence type="ECO:0000256" key="1">
    <source>
        <dbReference type="SAM" id="MobiDB-lite"/>
    </source>
</evidence>
<feature type="chain" id="PRO_5012033426" evidence="2">
    <location>
        <begin position="19"/>
        <end position="205"/>
    </location>
</feature>
<protein>
    <submittedName>
        <fullName evidence="3">Uncharacterized protein</fullName>
    </submittedName>
</protein>
<reference evidence="3" key="1">
    <citation type="journal article" date="2016" name="Sci. Rep.">
        <title>Molecular characterization of firefly nuptial gifts: a multi-omics approach sheds light on postcopulatory sexual selection.</title>
        <authorList>
            <person name="Al-Wathiqui N."/>
            <person name="Fallon T.R."/>
            <person name="South A."/>
            <person name="Weng J.K."/>
            <person name="Lewis S.M."/>
        </authorList>
    </citation>
    <scope>NUCLEOTIDE SEQUENCE</scope>
</reference>
<sequence length="205" mass="22069">MSLALIILASFWASGFQASPIILNVPVFYTPFPFHYHSSALKMAYDANLEALKRLEEAQSAKIETLDEKIEATEEQADDGSYKPDNSGDYAPDDSGAYSPDNLGDYNPETSELDESAAPEEVKVDKTVVHASTGNALLPDALYSFGYKLEDQSRDESANAMGHVIGSYSFTNSAGNHDLHYEAGPGIGFLPTSGSLSKPNGLVVH</sequence>
<dbReference type="Pfam" id="PF00379">
    <property type="entry name" value="Chitin_bind_4"/>
    <property type="match status" value="1"/>
</dbReference>
<dbReference type="EMBL" id="GEZM01086084">
    <property type="protein sequence ID" value="JAV59789.1"/>
    <property type="molecule type" value="Transcribed_RNA"/>
</dbReference>
<accession>A0A1Y1KEB8</accession>
<dbReference type="InterPro" id="IPR000618">
    <property type="entry name" value="Insect_cuticle"/>
</dbReference>
<feature type="region of interest" description="Disordered" evidence="1">
    <location>
        <begin position="70"/>
        <end position="118"/>
    </location>
</feature>
<feature type="signal peptide" evidence="2">
    <location>
        <begin position="1"/>
        <end position="18"/>
    </location>
</feature>
<proteinExistence type="predicted"/>
<evidence type="ECO:0000256" key="2">
    <source>
        <dbReference type="SAM" id="SignalP"/>
    </source>
</evidence>
<organism evidence="3">
    <name type="scientific">Photinus pyralis</name>
    <name type="common">Common eastern firefly</name>
    <name type="synonym">Lampyris pyralis</name>
    <dbReference type="NCBI Taxonomy" id="7054"/>
    <lineage>
        <taxon>Eukaryota</taxon>
        <taxon>Metazoa</taxon>
        <taxon>Ecdysozoa</taxon>
        <taxon>Arthropoda</taxon>
        <taxon>Hexapoda</taxon>
        <taxon>Insecta</taxon>
        <taxon>Pterygota</taxon>
        <taxon>Neoptera</taxon>
        <taxon>Endopterygota</taxon>
        <taxon>Coleoptera</taxon>
        <taxon>Polyphaga</taxon>
        <taxon>Elateriformia</taxon>
        <taxon>Elateroidea</taxon>
        <taxon>Lampyridae</taxon>
        <taxon>Lampyrinae</taxon>
        <taxon>Photinus</taxon>
    </lineage>
</organism>
<name>A0A1Y1KEB8_PHOPY</name>